<keyword evidence="8 14" id="KW-0456">Lyase</keyword>
<reference evidence="14" key="1">
    <citation type="journal article" date="2014" name="Nat. Commun.">
        <title>Multiple recent horizontal transfers of a large genomic region in cheese making fungi.</title>
        <authorList>
            <person name="Cheeseman K."/>
            <person name="Ropars J."/>
            <person name="Renault P."/>
            <person name="Dupont J."/>
            <person name="Gouzy J."/>
            <person name="Branca A."/>
            <person name="Abraham A.L."/>
            <person name="Ceppi M."/>
            <person name="Conseiller E."/>
            <person name="Debuchy R."/>
            <person name="Malagnac F."/>
            <person name="Goarin A."/>
            <person name="Silar P."/>
            <person name="Lacoste S."/>
            <person name="Sallet E."/>
            <person name="Bensimon A."/>
            <person name="Giraud T."/>
            <person name="Brygoo Y."/>
        </authorList>
    </citation>
    <scope>NUCLEOTIDE SEQUENCE [LARGE SCALE GENOMIC DNA]</scope>
    <source>
        <strain evidence="14">FM164</strain>
    </source>
</reference>
<feature type="domain" description="Rhamnogalacturonan lyase" evidence="12">
    <location>
        <begin position="446"/>
        <end position="660"/>
    </location>
</feature>
<comment type="catalytic activity">
    <reaction evidence="1">
        <text>Endotype eliminative cleavage of L-alpha-rhamnopyranosyl-(1-&gt;4)-alpha-D-galactopyranosyluronic acid bonds of rhamnogalacturonan I domains in ramified hairy regions of pectin leaving L-rhamnopyranose at the reducing end and 4-deoxy-4,5-unsaturated D-galactopyranosyluronic acid at the non-reducing end.</text>
        <dbReference type="EC" id="4.2.2.23"/>
    </reaction>
</comment>
<dbReference type="Gene3D" id="2.60.120.260">
    <property type="entry name" value="Galactose-binding domain-like"/>
    <property type="match status" value="1"/>
</dbReference>
<dbReference type="GO" id="GO:0102210">
    <property type="term" value="F:rhamnogalacturonan endolyase activity"/>
    <property type="evidence" value="ECO:0007669"/>
    <property type="project" value="UniProtKB-EC"/>
</dbReference>
<evidence type="ECO:0000259" key="13">
    <source>
        <dbReference type="Pfam" id="PF14686"/>
    </source>
</evidence>
<gene>
    <name evidence="14" type="primary">rglB</name>
    <name evidence="14" type="ORF">PROQFM164_S02g001781</name>
</gene>
<feature type="signal peptide" evidence="11">
    <location>
        <begin position="1"/>
        <end position="18"/>
    </location>
</feature>
<dbReference type="Gene3D" id="2.70.98.10">
    <property type="match status" value="1"/>
</dbReference>
<dbReference type="EC" id="4.2.2.23" evidence="4"/>
<keyword evidence="15" id="KW-1185">Reference proteome</keyword>
<dbReference type="PANTHER" id="PTHR32018:SF9">
    <property type="entry name" value="RHAMNOGALACTURONATE LYASE B"/>
    <property type="match status" value="1"/>
</dbReference>
<feature type="domain" description="Rhamnogalacturonan lyase" evidence="13">
    <location>
        <begin position="357"/>
        <end position="433"/>
    </location>
</feature>
<dbReference type="CDD" id="cd10317">
    <property type="entry name" value="RGL4_C"/>
    <property type="match status" value="1"/>
</dbReference>
<dbReference type="PANTHER" id="PTHR32018">
    <property type="entry name" value="RHAMNOGALACTURONATE LYASE FAMILY PROTEIN"/>
    <property type="match status" value="1"/>
</dbReference>
<evidence type="ECO:0000256" key="3">
    <source>
        <dbReference type="ARBA" id="ARBA00010418"/>
    </source>
</evidence>
<evidence type="ECO:0000256" key="10">
    <source>
        <dbReference type="ARBA" id="ARBA00023326"/>
    </source>
</evidence>
<keyword evidence="10" id="KW-0624">Polysaccharide degradation</keyword>
<evidence type="ECO:0000256" key="9">
    <source>
        <dbReference type="ARBA" id="ARBA00023277"/>
    </source>
</evidence>
<dbReference type="SUPFAM" id="SSF49452">
    <property type="entry name" value="Starch-binding domain-like"/>
    <property type="match status" value="1"/>
</dbReference>
<evidence type="ECO:0000256" key="4">
    <source>
        <dbReference type="ARBA" id="ARBA00012437"/>
    </source>
</evidence>
<comment type="similarity">
    <text evidence="3">Belongs to the polysaccharide lyase 4 family.</text>
</comment>
<dbReference type="AlphaFoldDB" id="W6Q6J4"/>
<dbReference type="InterPro" id="IPR051850">
    <property type="entry name" value="Polysacch_Lyase_4"/>
</dbReference>
<dbReference type="InterPro" id="IPR029413">
    <property type="entry name" value="RG-lyase_II"/>
</dbReference>
<keyword evidence="6 11" id="KW-0732">Signal</keyword>
<evidence type="ECO:0000256" key="6">
    <source>
        <dbReference type="ARBA" id="ARBA00022729"/>
    </source>
</evidence>
<dbReference type="OrthoDB" id="2130367at2759"/>
<dbReference type="InterPro" id="IPR008979">
    <property type="entry name" value="Galactose-bd-like_sf"/>
</dbReference>
<evidence type="ECO:0000256" key="1">
    <source>
        <dbReference type="ARBA" id="ARBA00001324"/>
    </source>
</evidence>
<dbReference type="CDD" id="cd10316">
    <property type="entry name" value="RGL4_M"/>
    <property type="match status" value="1"/>
</dbReference>
<dbReference type="Pfam" id="PF14686">
    <property type="entry name" value="fn3_3"/>
    <property type="match status" value="1"/>
</dbReference>
<dbReference type="InterPro" id="IPR013784">
    <property type="entry name" value="Carb-bd-like_fold"/>
</dbReference>
<evidence type="ECO:0000256" key="7">
    <source>
        <dbReference type="ARBA" id="ARBA00023180"/>
    </source>
</evidence>
<dbReference type="InterPro" id="IPR029411">
    <property type="entry name" value="RG-lyase_III"/>
</dbReference>
<dbReference type="Gene3D" id="2.60.40.1120">
    <property type="entry name" value="Carboxypeptidase-like, regulatory domain"/>
    <property type="match status" value="1"/>
</dbReference>
<evidence type="ECO:0000259" key="12">
    <source>
        <dbReference type="Pfam" id="PF14683"/>
    </source>
</evidence>
<sequence length="663" mass="73612">MPHMWASLLTAFTAGATAATALHIAENQTHITLANARLTAVLQKSVGQIVDLTLDGQDLLGTQSGSTGIGPYLDCYCIPSGFYTAGATSPSTEVVQGTDSTGTKYGGMILSDTYTPTGQQFQQYWFLRDGETGLHMFSRLAYHNETTPFLRNLQEFRTLFRPNTDLWTHLTSSEVQTAPLPGKDAISKEIVVQDATWTFNNTPSDAYYTQFSEYFTKYTFSNQWRNNTVHGLYADGSTSNGVTYGAWLVMNTKDTYYGGPLHSDLTVDGIVYNYIVSNHHGEGTPNITNGFDRTFGPQFYLFNGGKGSASLEELRSEAEELADPHWNAEFYDSIAKHVIGYAPSSQRGSVRGTVKLPKGAVRPIAILTVDGQYFQDNSAVPSSYQYWTDINQDGSFSIDRVKEGKYRLTIYAEGIFGDFVRDGIIIHAGRQTALHDTWTQESAGTELWRIGIPDKSSGEFRRGNARDPTHPLHPPEYLIYWGAYDWRSDFPDGVNYTIGTSDPATDLNSAHWSVFGPTAKDSHVEYDTTYDWNIHFKLDSKQLNKRKTATLTLQLAAAKTAAGNTDVWNPLESYNNLSLESYINNQADPLTLVVGFNQSSSCIVRSAVSCYQVGSKLEFPADWLHVGDNVLRLHLPFNATDIETAVLPATVYVQYDAIRLEIQ</sequence>
<dbReference type="Proteomes" id="UP000030686">
    <property type="component" value="Unassembled WGS sequence"/>
</dbReference>
<accession>W6Q6J4</accession>
<dbReference type="GO" id="GO:0005576">
    <property type="term" value="C:extracellular region"/>
    <property type="evidence" value="ECO:0007669"/>
    <property type="project" value="UniProtKB-SubCell"/>
</dbReference>
<feature type="chain" id="PRO_5004879614" description="rhamnogalacturonan endolyase" evidence="11">
    <location>
        <begin position="19"/>
        <end position="663"/>
    </location>
</feature>
<keyword evidence="9" id="KW-0119">Carbohydrate metabolism</keyword>
<dbReference type="InterPro" id="IPR014718">
    <property type="entry name" value="GH-type_carb-bd"/>
</dbReference>
<dbReference type="SUPFAM" id="SSF49785">
    <property type="entry name" value="Galactose-binding domain-like"/>
    <property type="match status" value="1"/>
</dbReference>
<organism evidence="14 15">
    <name type="scientific">Penicillium roqueforti (strain FM164)</name>
    <dbReference type="NCBI Taxonomy" id="1365484"/>
    <lineage>
        <taxon>Eukaryota</taxon>
        <taxon>Fungi</taxon>
        <taxon>Dikarya</taxon>
        <taxon>Ascomycota</taxon>
        <taxon>Pezizomycotina</taxon>
        <taxon>Eurotiomycetes</taxon>
        <taxon>Eurotiomycetidae</taxon>
        <taxon>Eurotiales</taxon>
        <taxon>Aspergillaceae</taxon>
        <taxon>Penicillium</taxon>
    </lineage>
</organism>
<keyword evidence="7" id="KW-0325">Glycoprotein</keyword>
<dbReference type="Pfam" id="PF14683">
    <property type="entry name" value="CBM-like"/>
    <property type="match status" value="1"/>
</dbReference>
<dbReference type="SUPFAM" id="SSF74650">
    <property type="entry name" value="Galactose mutarotase-like"/>
    <property type="match status" value="1"/>
</dbReference>
<dbReference type="STRING" id="1365484.W6Q6J4"/>
<evidence type="ECO:0000256" key="5">
    <source>
        <dbReference type="ARBA" id="ARBA00022525"/>
    </source>
</evidence>
<dbReference type="OMA" id="ATWYLGN"/>
<protein>
    <recommendedName>
        <fullName evidence="4">rhamnogalacturonan endolyase</fullName>
        <ecNumber evidence="4">4.2.2.23</ecNumber>
    </recommendedName>
</protein>
<evidence type="ECO:0000256" key="2">
    <source>
        <dbReference type="ARBA" id="ARBA00004613"/>
    </source>
</evidence>
<evidence type="ECO:0000256" key="11">
    <source>
        <dbReference type="SAM" id="SignalP"/>
    </source>
</evidence>
<dbReference type="GO" id="GO:0030246">
    <property type="term" value="F:carbohydrate binding"/>
    <property type="evidence" value="ECO:0007669"/>
    <property type="project" value="InterPro"/>
</dbReference>
<name>W6Q6J4_PENRF</name>
<keyword evidence="5" id="KW-0964">Secreted</keyword>
<dbReference type="GO" id="GO:0000272">
    <property type="term" value="P:polysaccharide catabolic process"/>
    <property type="evidence" value="ECO:0007669"/>
    <property type="project" value="UniProtKB-KW"/>
</dbReference>
<evidence type="ECO:0000313" key="14">
    <source>
        <dbReference type="EMBL" id="CDM31631.1"/>
    </source>
</evidence>
<evidence type="ECO:0000256" key="8">
    <source>
        <dbReference type="ARBA" id="ARBA00023239"/>
    </source>
</evidence>
<dbReference type="InterPro" id="IPR011013">
    <property type="entry name" value="Gal_mutarotase_sf_dom"/>
</dbReference>
<comment type="subcellular location">
    <subcellularLocation>
        <location evidence="2">Secreted</location>
    </subcellularLocation>
</comment>
<evidence type="ECO:0000313" key="15">
    <source>
        <dbReference type="Proteomes" id="UP000030686"/>
    </source>
</evidence>
<proteinExistence type="inferred from homology"/>
<dbReference type="EMBL" id="HG792016">
    <property type="protein sequence ID" value="CDM31631.1"/>
    <property type="molecule type" value="Genomic_DNA"/>
</dbReference>
<dbReference type="CDD" id="cd10320">
    <property type="entry name" value="RGL4_N"/>
    <property type="match status" value="1"/>
</dbReference>